<gene>
    <name evidence="2" type="ORF">GX950_02575</name>
</gene>
<feature type="transmembrane region" description="Helical" evidence="1">
    <location>
        <begin position="31"/>
        <end position="50"/>
    </location>
</feature>
<dbReference type="EMBL" id="JAAZKV010000018">
    <property type="protein sequence ID" value="NMA44674.1"/>
    <property type="molecule type" value="Genomic_DNA"/>
</dbReference>
<evidence type="ECO:0000256" key="1">
    <source>
        <dbReference type="SAM" id="Phobius"/>
    </source>
</evidence>
<protein>
    <submittedName>
        <fullName evidence="2">Uncharacterized protein</fullName>
    </submittedName>
</protein>
<keyword evidence="1" id="KW-0472">Membrane</keyword>
<evidence type="ECO:0000313" key="2">
    <source>
        <dbReference type="EMBL" id="NMA44674.1"/>
    </source>
</evidence>
<keyword evidence="1" id="KW-1133">Transmembrane helix</keyword>
<proteinExistence type="predicted"/>
<reference evidence="2 3" key="1">
    <citation type="journal article" date="2020" name="Biotechnol. Biofuels">
        <title>New insights from the biogas microbiome by comprehensive genome-resolved metagenomics of nearly 1600 species originating from multiple anaerobic digesters.</title>
        <authorList>
            <person name="Campanaro S."/>
            <person name="Treu L."/>
            <person name="Rodriguez-R L.M."/>
            <person name="Kovalovszki A."/>
            <person name="Ziels R.M."/>
            <person name="Maus I."/>
            <person name="Zhu X."/>
            <person name="Kougias P.G."/>
            <person name="Basile A."/>
            <person name="Luo G."/>
            <person name="Schluter A."/>
            <person name="Konstantinidis K.T."/>
            <person name="Angelidaki I."/>
        </authorList>
    </citation>
    <scope>NUCLEOTIDE SEQUENCE [LARGE SCALE GENOMIC DNA]</scope>
    <source>
        <strain evidence="2">AS22ysBPME_79</strain>
    </source>
</reference>
<evidence type="ECO:0000313" key="3">
    <source>
        <dbReference type="Proteomes" id="UP000526302"/>
    </source>
</evidence>
<sequence>MSLKNPNDEYDELFQDKPKLFNFNTKKLQPFVIILIVGILVGIFITTQFINPLLNNTNNNSNCSTHIKTNEILNKENTCLYELLDNSKDISKCVANKSN</sequence>
<accession>A0A7K4BZJ3</accession>
<organism evidence="2 3">
    <name type="scientific">Candidatus Iainarchaeum sp</name>
    <dbReference type="NCBI Taxonomy" id="3101447"/>
    <lineage>
        <taxon>Archaea</taxon>
        <taxon>Candidatus Iainarchaeota</taxon>
        <taxon>Candidatus Iainarchaeia</taxon>
        <taxon>Candidatus Iainarchaeales</taxon>
        <taxon>Candidatus Iainarchaeaceae</taxon>
        <taxon>Candidatus Iainarchaeum</taxon>
    </lineage>
</organism>
<keyword evidence="1" id="KW-0812">Transmembrane</keyword>
<comment type="caution">
    <text evidence="2">The sequence shown here is derived from an EMBL/GenBank/DDBJ whole genome shotgun (WGS) entry which is preliminary data.</text>
</comment>
<dbReference type="Proteomes" id="UP000526302">
    <property type="component" value="Unassembled WGS sequence"/>
</dbReference>
<dbReference type="AlphaFoldDB" id="A0A7K4BZJ3"/>
<name>A0A7K4BZJ3_9ARCH</name>